<dbReference type="RefSeq" id="WP_151545453.1">
    <property type="nucleotide sequence ID" value="NZ_WBMR01000197.1"/>
</dbReference>
<dbReference type="SUPFAM" id="SSF55298">
    <property type="entry name" value="YjgF-like"/>
    <property type="match status" value="1"/>
</dbReference>
<proteinExistence type="predicted"/>
<organism evidence="1 2">
    <name type="scientific">Actinomadura montaniterrae</name>
    <dbReference type="NCBI Taxonomy" id="1803903"/>
    <lineage>
        <taxon>Bacteria</taxon>
        <taxon>Bacillati</taxon>
        <taxon>Actinomycetota</taxon>
        <taxon>Actinomycetes</taxon>
        <taxon>Streptosporangiales</taxon>
        <taxon>Thermomonosporaceae</taxon>
        <taxon>Actinomadura</taxon>
    </lineage>
</organism>
<dbReference type="Proteomes" id="UP000483004">
    <property type="component" value="Unassembled WGS sequence"/>
</dbReference>
<name>A0A6L3VG43_9ACTN</name>
<dbReference type="Gene3D" id="3.30.1330.40">
    <property type="entry name" value="RutC-like"/>
    <property type="match status" value="1"/>
</dbReference>
<sequence length="131" mass="14149">MNRVDIDPRMFGDRLGYERAVLIERPERWLFVAGHEARGDDGAIAHAGDIRAQVSLSFQRLRETLGKAGFALADVVQIRLFTVDLPALTANYDAVTAELAAGDCRPTSLLAGVDALSDPAMLLEIEAVAAQ</sequence>
<dbReference type="EMBL" id="WBMR01000197">
    <property type="protein sequence ID" value="KAB2366229.1"/>
    <property type="molecule type" value="Genomic_DNA"/>
</dbReference>
<gene>
    <name evidence="1" type="ORF">F9B16_39850</name>
</gene>
<evidence type="ECO:0000313" key="1">
    <source>
        <dbReference type="EMBL" id="KAB2366229.1"/>
    </source>
</evidence>
<dbReference type="OrthoDB" id="3212792at2"/>
<protein>
    <submittedName>
        <fullName evidence="1">Enamine deaminase RidA</fullName>
    </submittedName>
</protein>
<comment type="caution">
    <text evidence="1">The sequence shown here is derived from an EMBL/GenBank/DDBJ whole genome shotgun (WGS) entry which is preliminary data.</text>
</comment>
<dbReference type="Pfam" id="PF01042">
    <property type="entry name" value="Ribonuc_L-PSP"/>
    <property type="match status" value="1"/>
</dbReference>
<dbReference type="InterPro" id="IPR006175">
    <property type="entry name" value="YjgF/YER057c/UK114"/>
</dbReference>
<evidence type="ECO:0000313" key="2">
    <source>
        <dbReference type="Proteomes" id="UP000483004"/>
    </source>
</evidence>
<dbReference type="InterPro" id="IPR035959">
    <property type="entry name" value="RutC-like_sf"/>
</dbReference>
<dbReference type="AlphaFoldDB" id="A0A6L3VG43"/>
<dbReference type="PANTHER" id="PTHR43857:SF1">
    <property type="entry name" value="YJGH FAMILY PROTEIN"/>
    <property type="match status" value="1"/>
</dbReference>
<keyword evidence="2" id="KW-1185">Reference proteome</keyword>
<dbReference type="PANTHER" id="PTHR43857">
    <property type="entry name" value="BLR7761 PROTEIN"/>
    <property type="match status" value="1"/>
</dbReference>
<accession>A0A6L3VG43</accession>
<reference evidence="1 2" key="1">
    <citation type="submission" date="2019-09" db="EMBL/GenBank/DDBJ databases">
        <title>Actinomadura physcomitrii sp. nov., a novel actinomycete isolated from moss [Physcomitrium sphaericum (Ludw) Fuernr].</title>
        <authorList>
            <person name="Liu C."/>
            <person name="Zhuang X."/>
        </authorList>
    </citation>
    <scope>NUCLEOTIDE SEQUENCE [LARGE SCALE GENOMIC DNA]</scope>
    <source>
        <strain evidence="1 2">CYP1-1B</strain>
    </source>
</reference>